<dbReference type="Pfam" id="PF10023">
    <property type="entry name" value="Aminopep"/>
    <property type="match status" value="1"/>
</dbReference>
<gene>
    <name evidence="1" type="ORF">EDC56_1592</name>
</gene>
<sequence>MGCCCRGVSLLTLVVTLLLSGCGQFGYYWQAGKGQWSVLSSRQPIDSLLSADSTDEILKLKLQHVQQFRQFAEQQLLLESGGSYRHFVALDDDYVVWNVYAAKPLSVESYQWCYPLLGCMGYRGYFQKSSAIAYAEQLAEEGLEVHVGGVTAYSTLGWFNDPVLSSFLGENTLDLAALLFHELAHRKIYVRGDTAFNESFATAVAHLGIAQWLATDRVAQQDPAAFQHWQRQQARASAFIELLLEAREELSAIYCSGRTVDGKLQAKDKAYLKLQTRYRQYAEQWHYRGYDAWMADINNAQLATVGDYNLWLKSFEALYRQNPGDWQLFYQGVQQLAELPRKERVIELELLKSR</sequence>
<dbReference type="PROSITE" id="PS51257">
    <property type="entry name" value="PROKAR_LIPOPROTEIN"/>
    <property type="match status" value="1"/>
</dbReference>
<keyword evidence="2" id="KW-1185">Reference proteome</keyword>
<organism evidence="1 2">
    <name type="scientific">Sinobacterium caligoides</name>
    <dbReference type="NCBI Taxonomy" id="933926"/>
    <lineage>
        <taxon>Bacteria</taxon>
        <taxon>Pseudomonadati</taxon>
        <taxon>Pseudomonadota</taxon>
        <taxon>Gammaproteobacteria</taxon>
        <taxon>Cellvibrionales</taxon>
        <taxon>Spongiibacteraceae</taxon>
        <taxon>Sinobacterium</taxon>
    </lineage>
</organism>
<reference evidence="1 2" key="1">
    <citation type="submission" date="2018-11" db="EMBL/GenBank/DDBJ databases">
        <title>Genomic Encyclopedia of Type Strains, Phase IV (KMG-IV): sequencing the most valuable type-strain genomes for metagenomic binning, comparative biology and taxonomic classification.</title>
        <authorList>
            <person name="Goeker M."/>
        </authorList>
    </citation>
    <scope>NUCLEOTIDE SEQUENCE [LARGE SCALE GENOMIC DNA]</scope>
    <source>
        <strain evidence="1 2">DSM 100316</strain>
    </source>
</reference>
<evidence type="ECO:0000313" key="1">
    <source>
        <dbReference type="EMBL" id="ROS01164.1"/>
    </source>
</evidence>
<keyword evidence="1" id="KW-0031">Aminopeptidase</keyword>
<dbReference type="GO" id="GO:0004177">
    <property type="term" value="F:aminopeptidase activity"/>
    <property type="evidence" value="ECO:0007669"/>
    <property type="project" value="UniProtKB-KW"/>
</dbReference>
<protein>
    <submittedName>
        <fullName evidence="1">Putative aminopeptidase</fullName>
    </submittedName>
</protein>
<dbReference type="InterPro" id="IPR014553">
    <property type="entry name" value="Aminopept"/>
</dbReference>
<dbReference type="PIRSF" id="PIRSF029285">
    <property type="entry name" value="Aminopept"/>
    <property type="match status" value="1"/>
</dbReference>
<name>A0A3N2DMX9_9GAMM</name>
<dbReference type="AlphaFoldDB" id="A0A3N2DMX9"/>
<keyword evidence="1" id="KW-0378">Hydrolase</keyword>
<accession>A0A3N2DMX9</accession>
<comment type="caution">
    <text evidence="1">The sequence shown here is derived from an EMBL/GenBank/DDBJ whole genome shotgun (WGS) entry which is preliminary data.</text>
</comment>
<evidence type="ECO:0000313" key="2">
    <source>
        <dbReference type="Proteomes" id="UP000275394"/>
    </source>
</evidence>
<proteinExistence type="predicted"/>
<keyword evidence="1" id="KW-0645">Protease</keyword>
<dbReference type="EMBL" id="RKHR01000004">
    <property type="protein sequence ID" value="ROS01164.1"/>
    <property type="molecule type" value="Genomic_DNA"/>
</dbReference>
<dbReference type="Proteomes" id="UP000275394">
    <property type="component" value="Unassembled WGS sequence"/>
</dbReference>